<proteinExistence type="predicted"/>
<dbReference type="EMBL" id="JAXCLW010000002">
    <property type="protein sequence ID" value="MDY0883163.1"/>
    <property type="molecule type" value="Genomic_DNA"/>
</dbReference>
<protein>
    <submittedName>
        <fullName evidence="1">Uncharacterized protein</fullName>
    </submittedName>
</protein>
<accession>A0ABU5EAE7</accession>
<evidence type="ECO:0000313" key="2">
    <source>
        <dbReference type="Proteomes" id="UP001279642"/>
    </source>
</evidence>
<keyword evidence="2" id="KW-1185">Reference proteome</keyword>
<dbReference type="Proteomes" id="UP001279642">
    <property type="component" value="Unassembled WGS sequence"/>
</dbReference>
<dbReference type="RefSeq" id="WP_320508208.1">
    <property type="nucleotide sequence ID" value="NZ_JAXCLW010000002.1"/>
</dbReference>
<name>A0ABU5EAE7_9PROT</name>
<reference evidence="1 2" key="1">
    <citation type="journal article" date="2016" name="Antonie Van Leeuwenhoek">
        <title>Dongia soli sp. nov., isolated from soil from Dokdo, Korea.</title>
        <authorList>
            <person name="Kim D.U."/>
            <person name="Lee H."/>
            <person name="Kim H."/>
            <person name="Kim S.G."/>
            <person name="Ka J.O."/>
        </authorList>
    </citation>
    <scope>NUCLEOTIDE SEQUENCE [LARGE SCALE GENOMIC DNA]</scope>
    <source>
        <strain evidence="1 2">D78</strain>
    </source>
</reference>
<evidence type="ECO:0000313" key="1">
    <source>
        <dbReference type="EMBL" id="MDY0883163.1"/>
    </source>
</evidence>
<gene>
    <name evidence="1" type="ORF">SMD27_09935</name>
</gene>
<comment type="caution">
    <text evidence="1">The sequence shown here is derived from an EMBL/GenBank/DDBJ whole genome shotgun (WGS) entry which is preliminary data.</text>
</comment>
<organism evidence="1 2">
    <name type="scientific">Dongia soli</name>
    <dbReference type="NCBI Taxonomy" id="600628"/>
    <lineage>
        <taxon>Bacteria</taxon>
        <taxon>Pseudomonadati</taxon>
        <taxon>Pseudomonadota</taxon>
        <taxon>Alphaproteobacteria</taxon>
        <taxon>Rhodospirillales</taxon>
        <taxon>Dongiaceae</taxon>
        <taxon>Dongia</taxon>
    </lineage>
</organism>
<sequence length="59" mass="6356">MRFPRLVLHARAFALPGALNGLRPSANDERLLADLGLVRTADGRIVPAPKDEPSPQRAA</sequence>